<accession>A0A8H6J745</accession>
<feature type="compositionally biased region" description="Basic and acidic residues" evidence="1">
    <location>
        <begin position="133"/>
        <end position="160"/>
    </location>
</feature>
<gene>
    <name evidence="2" type="ORF">CSOJ01_08048</name>
</gene>
<feature type="compositionally biased region" description="Basic and acidic residues" evidence="1">
    <location>
        <begin position="63"/>
        <end position="72"/>
    </location>
</feature>
<organism evidence="2 3">
    <name type="scientific">Colletotrichum sojae</name>
    <dbReference type="NCBI Taxonomy" id="2175907"/>
    <lineage>
        <taxon>Eukaryota</taxon>
        <taxon>Fungi</taxon>
        <taxon>Dikarya</taxon>
        <taxon>Ascomycota</taxon>
        <taxon>Pezizomycotina</taxon>
        <taxon>Sordariomycetes</taxon>
        <taxon>Hypocreomycetidae</taxon>
        <taxon>Glomerellales</taxon>
        <taxon>Glomerellaceae</taxon>
        <taxon>Colletotrichum</taxon>
        <taxon>Colletotrichum orchidearum species complex</taxon>
    </lineage>
</organism>
<dbReference type="EMBL" id="WIGN01000133">
    <property type="protein sequence ID" value="KAF6807607.1"/>
    <property type="molecule type" value="Genomic_DNA"/>
</dbReference>
<dbReference type="Proteomes" id="UP000652219">
    <property type="component" value="Unassembled WGS sequence"/>
</dbReference>
<sequence length="168" mass="18920">MEFSFQWSAGASRAGRDGLALRHSRWTRGGVRDISGRVAIGAQYAARSDTVRIDEDMQNFPHDGGENHRPENPIEPTISYDTGRPKHASPNGRRSLRPNGTPSAVRTRGSTSDPVWRTRHAIEPSPGGPCRASVRERERRFPPRTWDEMWRPSDRERDGPRIPAETAQ</sequence>
<feature type="compositionally biased region" description="Polar residues" evidence="1">
    <location>
        <begin position="98"/>
        <end position="113"/>
    </location>
</feature>
<comment type="caution">
    <text evidence="2">The sequence shown here is derived from an EMBL/GenBank/DDBJ whole genome shotgun (WGS) entry which is preliminary data.</text>
</comment>
<evidence type="ECO:0000313" key="3">
    <source>
        <dbReference type="Proteomes" id="UP000652219"/>
    </source>
</evidence>
<proteinExistence type="predicted"/>
<evidence type="ECO:0000313" key="2">
    <source>
        <dbReference type="EMBL" id="KAF6807607.1"/>
    </source>
</evidence>
<evidence type="ECO:0000256" key="1">
    <source>
        <dbReference type="SAM" id="MobiDB-lite"/>
    </source>
</evidence>
<reference evidence="2 3" key="1">
    <citation type="journal article" date="2020" name="Phytopathology">
        <title>Genome Sequence Resources of Colletotrichum truncatum, C. plurivorum, C. musicola, and C. sojae: Four Species Pathogenic to Soybean (Glycine max).</title>
        <authorList>
            <person name="Rogerio F."/>
            <person name="Boufleur T.R."/>
            <person name="Ciampi-Guillardi M."/>
            <person name="Sukno S.A."/>
            <person name="Thon M.R."/>
            <person name="Massola Junior N.S."/>
            <person name="Baroncelli R."/>
        </authorList>
    </citation>
    <scope>NUCLEOTIDE SEQUENCE [LARGE SCALE GENOMIC DNA]</scope>
    <source>
        <strain evidence="2 3">LFN0009</strain>
    </source>
</reference>
<feature type="region of interest" description="Disordered" evidence="1">
    <location>
        <begin position="45"/>
        <end position="168"/>
    </location>
</feature>
<name>A0A8H6J745_9PEZI</name>
<keyword evidence="3" id="KW-1185">Reference proteome</keyword>
<protein>
    <submittedName>
        <fullName evidence="2">Uncharacterized protein</fullName>
    </submittedName>
</protein>
<dbReference type="AlphaFoldDB" id="A0A8H6J745"/>